<sequence>MYLKNKEKIIKSRNAPIIYNQKVSLAGHSMVQTLIMKFGRDL</sequence>
<dbReference type="EMBL" id="GGEC01010625">
    <property type="protein sequence ID" value="MBW91108.1"/>
    <property type="molecule type" value="Transcribed_RNA"/>
</dbReference>
<evidence type="ECO:0000313" key="1">
    <source>
        <dbReference type="EMBL" id="MBW91108.1"/>
    </source>
</evidence>
<protein>
    <submittedName>
        <fullName evidence="1">Uncharacterized protein</fullName>
    </submittedName>
</protein>
<reference evidence="1" key="1">
    <citation type="submission" date="2018-02" db="EMBL/GenBank/DDBJ databases">
        <title>Rhizophora mucronata_Transcriptome.</title>
        <authorList>
            <person name="Meera S.P."/>
            <person name="Sreeshan A."/>
            <person name="Augustine A."/>
        </authorList>
    </citation>
    <scope>NUCLEOTIDE SEQUENCE</scope>
    <source>
        <tissue evidence="1">Leaf</tissue>
    </source>
</reference>
<organism evidence="1">
    <name type="scientific">Rhizophora mucronata</name>
    <name type="common">Asiatic mangrove</name>
    <dbReference type="NCBI Taxonomy" id="61149"/>
    <lineage>
        <taxon>Eukaryota</taxon>
        <taxon>Viridiplantae</taxon>
        <taxon>Streptophyta</taxon>
        <taxon>Embryophyta</taxon>
        <taxon>Tracheophyta</taxon>
        <taxon>Spermatophyta</taxon>
        <taxon>Magnoliopsida</taxon>
        <taxon>eudicotyledons</taxon>
        <taxon>Gunneridae</taxon>
        <taxon>Pentapetalae</taxon>
        <taxon>rosids</taxon>
        <taxon>fabids</taxon>
        <taxon>Malpighiales</taxon>
        <taxon>Rhizophoraceae</taxon>
        <taxon>Rhizophora</taxon>
    </lineage>
</organism>
<accession>A0A2P2JCB5</accession>
<proteinExistence type="predicted"/>
<name>A0A2P2JCB5_RHIMU</name>
<dbReference type="AlphaFoldDB" id="A0A2P2JCB5"/>